<dbReference type="PANTHER" id="PTHR24296">
    <property type="entry name" value="CYTOCHROME P450"/>
    <property type="match status" value="1"/>
</dbReference>
<reference evidence="8" key="1">
    <citation type="submission" date="2025-08" db="UniProtKB">
        <authorList>
            <consortium name="RefSeq"/>
        </authorList>
    </citation>
    <scope>IDENTIFICATION</scope>
</reference>
<keyword evidence="4 5" id="KW-0408">Iron</keyword>
<dbReference type="GO" id="GO:0016705">
    <property type="term" value="F:oxidoreductase activity, acting on paired donors, with incorporation or reduction of molecular oxygen"/>
    <property type="evidence" value="ECO:0007669"/>
    <property type="project" value="InterPro"/>
</dbReference>
<dbReference type="RefSeq" id="XP_010241540.1">
    <property type="nucleotide sequence ID" value="XM_010243238.1"/>
</dbReference>
<dbReference type="KEGG" id="nnu:104586107"/>
<evidence type="ECO:0000313" key="8">
    <source>
        <dbReference type="RefSeq" id="XP_010241540.1"/>
    </source>
</evidence>
<evidence type="ECO:0000256" key="5">
    <source>
        <dbReference type="PIRSR" id="PIRSR602401-1"/>
    </source>
</evidence>
<evidence type="ECO:0000313" key="7">
    <source>
        <dbReference type="Proteomes" id="UP000189703"/>
    </source>
</evidence>
<evidence type="ECO:0000256" key="1">
    <source>
        <dbReference type="ARBA" id="ARBA00010617"/>
    </source>
</evidence>
<keyword evidence="6" id="KW-0503">Monooxygenase</keyword>
<comment type="cofactor">
    <cofactor evidence="5">
        <name>heme</name>
        <dbReference type="ChEBI" id="CHEBI:30413"/>
    </cofactor>
</comment>
<evidence type="ECO:0000256" key="2">
    <source>
        <dbReference type="ARBA" id="ARBA00022723"/>
    </source>
</evidence>
<evidence type="ECO:0000256" key="4">
    <source>
        <dbReference type="ARBA" id="ARBA00023004"/>
    </source>
</evidence>
<dbReference type="PROSITE" id="PS00086">
    <property type="entry name" value="CYTOCHROME_P450"/>
    <property type="match status" value="1"/>
</dbReference>
<evidence type="ECO:0000256" key="6">
    <source>
        <dbReference type="RuleBase" id="RU000461"/>
    </source>
</evidence>
<name>A0A1U7YNK6_NELNU</name>
<feature type="binding site" description="axial binding residue" evidence="5">
    <location>
        <position position="452"/>
    </location>
    <ligand>
        <name>heme</name>
        <dbReference type="ChEBI" id="CHEBI:30413"/>
    </ligand>
    <ligandPart>
        <name>Fe</name>
        <dbReference type="ChEBI" id="CHEBI:18248"/>
    </ligandPart>
</feature>
<evidence type="ECO:0000256" key="3">
    <source>
        <dbReference type="ARBA" id="ARBA00023002"/>
    </source>
</evidence>
<dbReference type="PRINTS" id="PR00463">
    <property type="entry name" value="EP450I"/>
</dbReference>
<dbReference type="Gene3D" id="1.10.630.10">
    <property type="entry name" value="Cytochrome P450"/>
    <property type="match status" value="1"/>
</dbReference>
<dbReference type="Pfam" id="PF00067">
    <property type="entry name" value="p450"/>
    <property type="match status" value="1"/>
</dbReference>
<dbReference type="STRING" id="4432.A0A1U7YNK6"/>
<protein>
    <submittedName>
        <fullName evidence="8">Alkane hydroxylase MAH1-like</fullName>
    </submittedName>
</protein>
<dbReference type="SUPFAM" id="SSF48264">
    <property type="entry name" value="Cytochrome P450"/>
    <property type="match status" value="1"/>
</dbReference>
<dbReference type="InterPro" id="IPR002401">
    <property type="entry name" value="Cyt_P450_E_grp-I"/>
</dbReference>
<sequence>MELSFIGYEAFSLVLLLFISMIWYIQHRKEVLTQWPLLGSFPSLLHHIHHVNEWSVEVFLKHCTGSVVLKGPIYSKLEYLATCHPNNLEYMLKSNFVNYPKGPDYKEKLDILGDGIFNIDFGLWLEQRKIAHSCFRSYDFRSFIADTNRKVIGDKLVPLVAHMARQGCTFDLQDLFLRFTFDTIMIILFGRDPECVSLKFHPNKYAQAMDDALEAALYRFAMPNSLWKFMRLLKIGTEKKLADAWETLDLMMSESISLTREDILKGVEGHNLLYMYLKSQRVERNDLSKSGEKFVRDNMLNFIFAGRDTTASGLSWFFWLVAKHPHVEAKILQELRLACMKKVRNKWPCVFDSDDLRSLTYLHAAVCESLRLYPPLPLNSKGAVKEEILPDGSITRPGMQIILCFYAVARMPWVWGDDCSEFKPERWISEDGTLDNQQMSKFFTFSLGPRTCIGKETAINQIKLTAAALLYNFHVQVLDSQSVSIKPSLVLHMKNGLLVNIKERVNW</sequence>
<keyword evidence="2 5" id="KW-0479">Metal-binding</keyword>
<dbReference type="eggNOG" id="KOG0157">
    <property type="taxonomic scope" value="Eukaryota"/>
</dbReference>
<dbReference type="GO" id="GO:0020037">
    <property type="term" value="F:heme binding"/>
    <property type="evidence" value="ECO:0007669"/>
    <property type="project" value="InterPro"/>
</dbReference>
<dbReference type="PRINTS" id="PR00385">
    <property type="entry name" value="P450"/>
</dbReference>
<keyword evidence="7" id="KW-1185">Reference proteome</keyword>
<dbReference type="GO" id="GO:0004497">
    <property type="term" value="F:monooxygenase activity"/>
    <property type="evidence" value="ECO:0007669"/>
    <property type="project" value="UniProtKB-KW"/>
</dbReference>
<dbReference type="GeneID" id="104586107"/>
<dbReference type="InterPro" id="IPR036396">
    <property type="entry name" value="Cyt_P450_sf"/>
</dbReference>
<keyword evidence="5 6" id="KW-0349">Heme</keyword>
<dbReference type="CDD" id="cd11064">
    <property type="entry name" value="CYP86A"/>
    <property type="match status" value="1"/>
</dbReference>
<dbReference type="GO" id="GO:0005506">
    <property type="term" value="F:iron ion binding"/>
    <property type="evidence" value="ECO:0007669"/>
    <property type="project" value="InterPro"/>
</dbReference>
<dbReference type="InterPro" id="IPR017972">
    <property type="entry name" value="Cyt_P450_CS"/>
</dbReference>
<accession>A0A1U7YNK6</accession>
<comment type="similarity">
    <text evidence="1 6">Belongs to the cytochrome P450 family.</text>
</comment>
<organism evidence="7 8">
    <name type="scientific">Nelumbo nucifera</name>
    <name type="common">Sacred lotus</name>
    <dbReference type="NCBI Taxonomy" id="4432"/>
    <lineage>
        <taxon>Eukaryota</taxon>
        <taxon>Viridiplantae</taxon>
        <taxon>Streptophyta</taxon>
        <taxon>Embryophyta</taxon>
        <taxon>Tracheophyta</taxon>
        <taxon>Spermatophyta</taxon>
        <taxon>Magnoliopsida</taxon>
        <taxon>Proteales</taxon>
        <taxon>Nelumbonaceae</taxon>
        <taxon>Nelumbo</taxon>
    </lineage>
</organism>
<keyword evidence="3 6" id="KW-0560">Oxidoreductase</keyword>
<dbReference type="GO" id="GO:0006629">
    <property type="term" value="P:lipid metabolic process"/>
    <property type="evidence" value="ECO:0007669"/>
    <property type="project" value="UniProtKB-ARBA"/>
</dbReference>
<gene>
    <name evidence="8" type="primary">LOC104586107</name>
</gene>
<dbReference type="Proteomes" id="UP000189703">
    <property type="component" value="Unplaced"/>
</dbReference>
<proteinExistence type="inferred from homology"/>
<dbReference type="InterPro" id="IPR001128">
    <property type="entry name" value="Cyt_P450"/>
</dbReference>
<dbReference type="AlphaFoldDB" id="A0A1U7YNK6"/>
<dbReference type="OrthoDB" id="1470350at2759"/>